<dbReference type="Gene3D" id="3.40.50.11460">
    <property type="match status" value="1"/>
</dbReference>
<dbReference type="SMART" id="SM00822">
    <property type="entry name" value="PKS_KR"/>
    <property type="match status" value="1"/>
</dbReference>
<evidence type="ECO:0000313" key="13">
    <source>
        <dbReference type="Proteomes" id="UP000003922"/>
    </source>
</evidence>
<dbReference type="KEGG" id="cwa:CwatDRAFT_5561"/>
<dbReference type="PROSITE" id="PS50075">
    <property type="entry name" value="CARRIER"/>
    <property type="match status" value="1"/>
</dbReference>
<dbReference type="InterPro" id="IPR009081">
    <property type="entry name" value="PP-bd_ACP"/>
</dbReference>
<dbReference type="SMART" id="SM00825">
    <property type="entry name" value="PKS_KS"/>
    <property type="match status" value="1"/>
</dbReference>
<dbReference type="GO" id="GO:0071770">
    <property type="term" value="P:DIM/DIP cell wall layer assembly"/>
    <property type="evidence" value="ECO:0007669"/>
    <property type="project" value="TreeGrafter"/>
</dbReference>
<dbReference type="FunFam" id="3.40.50.720:FF:000209">
    <property type="entry name" value="Polyketide synthase Pks12"/>
    <property type="match status" value="1"/>
</dbReference>
<dbReference type="FunFam" id="3.40.47.10:FF:000019">
    <property type="entry name" value="Polyketide synthase type I"/>
    <property type="match status" value="1"/>
</dbReference>
<dbReference type="InterPro" id="IPR036291">
    <property type="entry name" value="NAD(P)-bd_dom_sf"/>
</dbReference>
<proteinExistence type="predicted"/>
<dbReference type="InterPro" id="IPR013217">
    <property type="entry name" value="Methyltransf_12"/>
</dbReference>
<dbReference type="SUPFAM" id="SSF47336">
    <property type="entry name" value="ACP-like"/>
    <property type="match status" value="1"/>
</dbReference>
<protein>
    <submittedName>
        <fullName evidence="12">Beta-ketoacyl synthase:Acyl transferase region:Zinc-containing alcohol dehydrogenase superfamily:Phosphopantetheine-binding</fullName>
    </submittedName>
</protein>
<keyword evidence="1" id="KW-0596">Phosphopantetheine</keyword>
<dbReference type="InterPro" id="IPR013968">
    <property type="entry name" value="PKS_KR"/>
</dbReference>
<dbReference type="InterPro" id="IPR020841">
    <property type="entry name" value="PKS_Beta-ketoAc_synthase_dom"/>
</dbReference>
<dbReference type="PROSITE" id="PS52019">
    <property type="entry name" value="PKS_MFAS_DH"/>
    <property type="match status" value="1"/>
</dbReference>
<dbReference type="GO" id="GO:0004312">
    <property type="term" value="F:fatty acid synthase activity"/>
    <property type="evidence" value="ECO:0007669"/>
    <property type="project" value="TreeGrafter"/>
</dbReference>
<keyword evidence="6" id="KW-0012">Acyltransferase</keyword>
<dbReference type="InterPro" id="IPR029063">
    <property type="entry name" value="SAM-dependent_MTases_sf"/>
</dbReference>
<dbReference type="Pfam" id="PF02801">
    <property type="entry name" value="Ketoacyl-synt_C"/>
    <property type="match status" value="1"/>
</dbReference>
<evidence type="ECO:0000259" key="10">
    <source>
        <dbReference type="PROSITE" id="PS52004"/>
    </source>
</evidence>
<feature type="region of interest" description="Disordered" evidence="8">
    <location>
        <begin position="2054"/>
        <end position="2082"/>
    </location>
</feature>
<evidence type="ECO:0000256" key="7">
    <source>
        <dbReference type="PROSITE-ProRule" id="PRU01363"/>
    </source>
</evidence>
<dbReference type="SUPFAM" id="SSF53335">
    <property type="entry name" value="S-adenosyl-L-methionine-dependent methyltransferases"/>
    <property type="match status" value="1"/>
</dbReference>
<dbReference type="Pfam" id="PF08242">
    <property type="entry name" value="Methyltransf_12"/>
    <property type="match status" value="1"/>
</dbReference>
<dbReference type="SUPFAM" id="SSF52151">
    <property type="entry name" value="FabD/lysophospholipase-like"/>
    <property type="match status" value="1"/>
</dbReference>
<reference evidence="12" key="2">
    <citation type="submission" date="2005-06" db="EMBL/GenBank/DDBJ databases">
        <title>Sequencing of the draft genome and assembly of Crocosphaera watsonii WH 8501.</title>
        <authorList>
            <consortium name="US DOE Joint Genome Institute (JGI-PGF)"/>
            <person name="Copeland A."/>
            <person name="Lucas S."/>
            <person name="Lapidus A."/>
            <person name="Barry K."/>
            <person name="Detter C."/>
            <person name="Glavina T."/>
            <person name="Hammon N."/>
            <person name="Israni S."/>
            <person name="Pitluck S."/>
            <person name="Richardson P."/>
        </authorList>
    </citation>
    <scope>NUCLEOTIDE SEQUENCE [LARGE SCALE GENOMIC DNA]</scope>
    <source>
        <strain evidence="12">WH 8501</strain>
    </source>
</reference>
<dbReference type="CDD" id="cd00833">
    <property type="entry name" value="PKS"/>
    <property type="match status" value="1"/>
</dbReference>
<dbReference type="InterPro" id="IPR020843">
    <property type="entry name" value="ER"/>
</dbReference>
<feature type="active site" description="Proton donor; for dehydratase activity" evidence="7">
    <location>
        <position position="1122"/>
    </location>
</feature>
<gene>
    <name evidence="12" type="ORF">CwatDRAFT_5561</name>
</gene>
<sequence length="2602" mass="289443">MDCRFPGNANSPEAYWELLRNGIDAITDIPSDRWDVESYYDSDPEIPGKMYSRYGGFIEGVDQFDPQFFGISPREALSLDPQQRLLLEVSYRALERAGQPLDSLQGSKTGVFMGICFDDYSRFTLNSGDPTLIDAYSSLGNTRSIAVGRIAYVLGLTGPVIQLDTTCSSSLLAVHLAAQSLRTGESNLALAGGVNLMLSPEVSIGFSKLKALAPDGRCKTFDEKADGYVRGEGCGIVVLKRLSDAIADGDKILGTVFGSAVNHDGQSNGLTAPNGSAQETVIRQAIENAKVDPTQIQYVEAHGTGTSLGDPIEVLALSKVLGKNREQDNPINIGSVKTNFGHLESAAGVASLIKVILSLQHQEIPPHLHFKNPNPYIPWEKLPINVPTKLTPWPAKKGRRLAGVSSFGMSGTNVHLILGESPKVEENIETQNVESSLHLLTLSAKTETALQAQIEQYKTYLNTHQNIPFADICYSANKRRSHHNYRFSIVASSTLEAAEKLNNSLYPNSPPLTRGSSGGSPFYSPPLTRGGWGGSSPPIAFLFTGQGSQYVGMGQQLYQTQPTFKTTVDHCCDILQSYLGWDLKEVIFSEQGTGNGEQETGRLGDGETCYNLDSTINTQPALFVIEYALAKLWLSWGIQPNIMMGHSIGEYVAATLAGVFSLEDALKLITARGRLMQKLPQNGSMIAVFTDLETVEKKISNYKNQVSIAAINHHKNIIISGNNTAIKEIIGKLESQGIKSQVLNVSHAFHSPMIEPMLREFEAIAKQINYSPPKLKLVSTVTGTVMSDEIATPKYWCRQIVEAVKFSQGMEYLVEQDIKIFLEIGAKPTLSNIGQIVIENSNKDQDFSFLASLHPKQENWQTILFTLGQLYVNGFSINWEEFYKYSQINYINNLPTYPFQKQRFWLEKKVNRSFLNQQKQQHPLLGQKINLAGSKNIYFENQISENIPIFLREHRVFDTAILPLAGFLEIALTAGINIFKTQECYLEDVVIQQGLILPPDTIKTIQINLVSETTNNYSFEIYSLNNEQDQDNDWILHSSGQLKQKQIVTSTINLEEEKERFSQGLQIDDYYQKCQERGINYGKRFQGIKHIYKLEREALAYIELPLEIINSSAYQIHPILLDNCLQVTGIVLIEENSLETYLPVALESFVSDNKQDINSSKIYTYAKLNTEKNSIDLKLLSENGEAIADIKGLKLRKASPETLLGKEENDSLENWLYGVKWNKQPLTANILLNPQKIESYLEPKLQNLKDKSDVIEYQELLSELETISFNYILEAFLKLGFKFELETRFTNSQLQEKLGILPTYKRLCDRLLNILAEEGILRKIGEEWQVIKVFEGTGNRERGTGKSPDSSAELTLLQRCGSQLAEVLRGDCDPVQLLFPDGDLTLTTQLYQESTGAKMMNNLVKQVILTALSNKTPESPLKILEIGAGTGGTTAYVLPELDQLSTEYVFTDVSSLFTEKARQQFQAYSFVDYRVLDIEKDPTTQGFLLQHYDIILAANVVHATQDLQQTLTHIRQLLTSQGMLVLLEGTRPLRWLDLIFGLTEGWWRFTDTDLRPTYPLISPSQWQQLLEKNGFVESIVLSPDSNPDSFLSQQGVMVARNAEDINTEAKNWLILGDRQGIASHLVQTLESKGENCIVAYSDSHYQQIGAKDYQVNPQNEQDISRLLEKKQFDQIIYLWGLDDPSEEDLTIDTLETGSENHCRSILQLIQNSYNKPPRFWLVTKGVMATDKNDPVVSITQSSLWGLGKAISLEHPEFNSVCVDLEINTELKQQVKVLLEEINANSPENQIAFSKNTRHVARLVPQKLSTATTQPRQLTISQRGTLENLQWQPLNRHSLKSGEVEIRVKATGLNFRDVLNALDLYPGDAGPLGCECVGEVISKGEDVELMNIGQEVMAIASGSFRDYVIVDAGMVTPKPDSLTIEEAATIPVTFLTAYYTLHHLAKIKKGDRVLIHAAAGGVGQAAIQIAQKVGAEVFATASVGKWNTLRQLGVSHIMNSRTLDFAEEILTITEDEGVDIVLNSLSGEFISKSFAILKDNGRFVEIGKSLKLEGKYPTQPSQEEIPPTPLGKGSQLPTQLSQEGKAEGLDIHSQLKPDAAYFQVDMFKVCQEEPELVQSMLCHLREQLQTGNFQPLSYQVFPREDAISAFRYMQQAKHTGKVIVSYSDRELGDWETGRLGDWETGRLGESETEGNDQSSLKFSEDGTYLITGGLGDLGLLVAQWMIEKGAKNIVLMGRNEPKLEQKQKIKALETLGGNITIAQGDVSNKEQLATILKAISPSPHLPVPPSPRPPLSPSPLSPLKGIIHAAGVLDDGVLKQLTWERFNKVMSPKVQGAWNLHNLTKDKPLDFFVLFSSAASLLGSPGQANHVTANTFLDTLAHYRRSQGLPALSINWGLWSDIGAAAKRQVKRQGVGAIAPDEGITILEMLMKDSLAQVGVVPIKWDEFLQIEQNIPFFSNFKQQKATSTNSSSNFLQQLEDIPPEEKENYLREHIRAEISQVLGFNPSDVDMEIGFFDLGMDSLTAMEFKNRLQNTFACTFPSTIAFDYPTGDALVSYIATEVLQLTEETIEPLEEDDTENLSQDDIADLLAQELSEIQGGDE</sequence>
<dbReference type="InterPro" id="IPR036736">
    <property type="entry name" value="ACP-like_sf"/>
</dbReference>
<dbReference type="InterPro" id="IPR057326">
    <property type="entry name" value="KR_dom"/>
</dbReference>
<dbReference type="Gene3D" id="3.40.50.720">
    <property type="entry name" value="NAD(P)-binding Rossmann-like Domain"/>
    <property type="match status" value="1"/>
</dbReference>
<dbReference type="InterPro" id="IPR016036">
    <property type="entry name" value="Malonyl_transacylase_ACP-bd"/>
</dbReference>
<dbReference type="InterPro" id="IPR049552">
    <property type="entry name" value="PKS_DH_N"/>
</dbReference>
<dbReference type="SMART" id="SM00827">
    <property type="entry name" value="PKS_AT"/>
    <property type="match status" value="1"/>
</dbReference>
<keyword evidence="13" id="KW-1185">Reference proteome</keyword>
<dbReference type="GO" id="GO:0006633">
    <property type="term" value="P:fatty acid biosynthetic process"/>
    <property type="evidence" value="ECO:0007669"/>
    <property type="project" value="TreeGrafter"/>
</dbReference>
<dbReference type="Gene3D" id="3.90.180.10">
    <property type="entry name" value="Medium-chain alcohol dehydrogenases, catalytic domain"/>
    <property type="match status" value="2"/>
</dbReference>
<dbReference type="FunFam" id="3.40.366.10:FF:000002">
    <property type="entry name" value="Probable polyketide synthase 2"/>
    <property type="match status" value="1"/>
</dbReference>
<dbReference type="InterPro" id="IPR042104">
    <property type="entry name" value="PKS_dehydratase_sf"/>
</dbReference>
<dbReference type="CDD" id="cd02440">
    <property type="entry name" value="AdoMet_MTases"/>
    <property type="match status" value="1"/>
</dbReference>
<dbReference type="CDD" id="cd05195">
    <property type="entry name" value="enoyl_red"/>
    <property type="match status" value="1"/>
</dbReference>
<dbReference type="InterPro" id="IPR016035">
    <property type="entry name" value="Acyl_Trfase/lysoPLipase"/>
</dbReference>
<dbReference type="InterPro" id="IPR049551">
    <property type="entry name" value="PKS_DH_C"/>
</dbReference>
<dbReference type="GO" id="GO:0031177">
    <property type="term" value="F:phosphopantetheine binding"/>
    <property type="evidence" value="ECO:0007669"/>
    <property type="project" value="InterPro"/>
</dbReference>
<keyword evidence="3 12" id="KW-0808">Transferase</keyword>
<dbReference type="RefSeq" id="WP_007304222.1">
    <property type="nucleotide sequence ID" value="NZ_CAWLGH010000322.1"/>
</dbReference>
<dbReference type="InterPro" id="IPR020807">
    <property type="entry name" value="PKS_DH"/>
</dbReference>
<dbReference type="Pfam" id="PF00698">
    <property type="entry name" value="Acyl_transf_1"/>
    <property type="match status" value="1"/>
</dbReference>
<dbReference type="Proteomes" id="UP000003922">
    <property type="component" value="Unassembled WGS sequence"/>
</dbReference>
<dbReference type="CDD" id="cd08955">
    <property type="entry name" value="KR_2_FAS_SDR_x"/>
    <property type="match status" value="1"/>
</dbReference>
<dbReference type="GO" id="GO:0016491">
    <property type="term" value="F:oxidoreductase activity"/>
    <property type="evidence" value="ECO:0007669"/>
    <property type="project" value="InterPro"/>
</dbReference>
<reference evidence="12" key="3">
    <citation type="submission" date="2016-12" db="EMBL/GenBank/DDBJ databases">
        <title>Annotation of the draft genome assembly of Crocosphaera watsonii WH 8501.</title>
        <authorList>
            <consortium name="US DOE Joint Genome Institute (JGI-ORNL)"/>
            <person name="Larimer F."/>
            <person name="Land M."/>
        </authorList>
    </citation>
    <scope>NUCLEOTIDE SEQUENCE</scope>
    <source>
        <strain evidence="12">WH 8501</strain>
    </source>
</reference>
<dbReference type="SUPFAM" id="SSF50129">
    <property type="entry name" value="GroES-like"/>
    <property type="match status" value="1"/>
</dbReference>
<dbReference type="InterPro" id="IPR013154">
    <property type="entry name" value="ADH-like_N"/>
</dbReference>
<dbReference type="InterPro" id="IPR011032">
    <property type="entry name" value="GroES-like_sf"/>
</dbReference>
<dbReference type="PANTHER" id="PTHR43775:SF37">
    <property type="entry name" value="SI:DKEY-61P9.11"/>
    <property type="match status" value="1"/>
</dbReference>
<evidence type="ECO:0000259" key="11">
    <source>
        <dbReference type="PROSITE" id="PS52019"/>
    </source>
</evidence>
<organism evidence="12 13">
    <name type="scientific">Crocosphaera watsonii WH 8501</name>
    <dbReference type="NCBI Taxonomy" id="165597"/>
    <lineage>
        <taxon>Bacteria</taxon>
        <taxon>Bacillati</taxon>
        <taxon>Cyanobacteriota</taxon>
        <taxon>Cyanophyceae</taxon>
        <taxon>Oscillatoriophycideae</taxon>
        <taxon>Chroococcales</taxon>
        <taxon>Aphanothecaceae</taxon>
        <taxon>Crocosphaera</taxon>
    </lineage>
</organism>
<dbReference type="InterPro" id="IPR014031">
    <property type="entry name" value="Ketoacyl_synth_C"/>
</dbReference>
<dbReference type="SUPFAM" id="SSF51735">
    <property type="entry name" value="NAD(P)-binding Rossmann-fold domains"/>
    <property type="match status" value="3"/>
</dbReference>
<dbReference type="EMBL" id="AADV02000002">
    <property type="protein sequence ID" value="EAM52577.1"/>
    <property type="molecule type" value="Genomic_DNA"/>
</dbReference>
<dbReference type="Pfam" id="PF00550">
    <property type="entry name" value="PP-binding"/>
    <property type="match status" value="1"/>
</dbReference>
<dbReference type="Pfam" id="PF22621">
    <property type="entry name" value="CurL-like_PKS_C"/>
    <property type="match status" value="1"/>
</dbReference>
<dbReference type="Gene3D" id="3.40.47.10">
    <property type="match status" value="1"/>
</dbReference>
<dbReference type="SUPFAM" id="SSF55048">
    <property type="entry name" value="Probable ACP-binding domain of malonyl-CoA ACP transacylase"/>
    <property type="match status" value="1"/>
</dbReference>
<dbReference type="Gene3D" id="3.30.70.3290">
    <property type="match status" value="1"/>
</dbReference>
<evidence type="ECO:0000256" key="5">
    <source>
        <dbReference type="ARBA" id="ARBA00023268"/>
    </source>
</evidence>
<dbReference type="SMART" id="SM00829">
    <property type="entry name" value="PKS_ER"/>
    <property type="match status" value="1"/>
</dbReference>
<feature type="domain" description="PKS/mFAS DH" evidence="11">
    <location>
        <begin position="922"/>
        <end position="1204"/>
    </location>
</feature>
<name>Q4C7P4_CROWT</name>
<feature type="active site" description="Proton acceptor; for dehydratase activity" evidence="7">
    <location>
        <position position="954"/>
    </location>
</feature>
<dbReference type="InterPro" id="IPR049490">
    <property type="entry name" value="C883_1060-like_KR_N"/>
</dbReference>
<dbReference type="Pfam" id="PF21089">
    <property type="entry name" value="PKS_DH_N"/>
    <property type="match status" value="1"/>
</dbReference>
<dbReference type="InterPro" id="IPR013149">
    <property type="entry name" value="ADH-like_C"/>
</dbReference>
<dbReference type="GO" id="GO:0005886">
    <property type="term" value="C:plasma membrane"/>
    <property type="evidence" value="ECO:0007669"/>
    <property type="project" value="TreeGrafter"/>
</dbReference>
<feature type="region of interest" description="N-terminal hotdog fold" evidence="7">
    <location>
        <begin position="922"/>
        <end position="1049"/>
    </location>
</feature>
<dbReference type="InterPro" id="IPR014043">
    <property type="entry name" value="Acyl_transferase_dom"/>
</dbReference>
<dbReference type="GO" id="GO:0005737">
    <property type="term" value="C:cytoplasm"/>
    <property type="evidence" value="ECO:0007669"/>
    <property type="project" value="TreeGrafter"/>
</dbReference>
<feature type="domain" description="Ketosynthase family 3 (KS3)" evidence="10">
    <location>
        <begin position="1"/>
        <end position="420"/>
    </location>
</feature>
<accession>Q4C7P4</accession>
<dbReference type="Gene3D" id="3.10.129.110">
    <property type="entry name" value="Polyketide synthase dehydratase"/>
    <property type="match status" value="1"/>
</dbReference>
<keyword evidence="5" id="KW-0511">Multifunctional enzyme</keyword>
<keyword evidence="4" id="KW-0521">NADP</keyword>
<dbReference type="InterPro" id="IPR014030">
    <property type="entry name" value="Ketoacyl_synth_N"/>
</dbReference>
<evidence type="ECO:0000256" key="8">
    <source>
        <dbReference type="SAM" id="MobiDB-lite"/>
    </source>
</evidence>
<evidence type="ECO:0000256" key="3">
    <source>
        <dbReference type="ARBA" id="ARBA00022679"/>
    </source>
</evidence>
<dbReference type="InterPro" id="IPR016039">
    <property type="entry name" value="Thiolase-like"/>
</dbReference>
<dbReference type="SMART" id="SM00823">
    <property type="entry name" value="PKS_PP"/>
    <property type="match status" value="1"/>
</dbReference>
<dbReference type="Gene3D" id="1.10.1200.10">
    <property type="entry name" value="ACP-like"/>
    <property type="match status" value="1"/>
</dbReference>
<evidence type="ECO:0000313" key="12">
    <source>
        <dbReference type="EMBL" id="EAM52577.1"/>
    </source>
</evidence>
<evidence type="ECO:0000256" key="2">
    <source>
        <dbReference type="ARBA" id="ARBA00022553"/>
    </source>
</evidence>
<dbReference type="Gene3D" id="3.40.366.10">
    <property type="entry name" value="Malonyl-Coenzyme A Acyl Carrier Protein, domain 2"/>
    <property type="match status" value="1"/>
</dbReference>
<dbReference type="InterPro" id="IPR001227">
    <property type="entry name" value="Ac_transferase_dom_sf"/>
</dbReference>
<dbReference type="SMART" id="SM01294">
    <property type="entry name" value="PKS_PP_betabranch"/>
    <property type="match status" value="1"/>
</dbReference>
<dbReference type="SMART" id="SM00826">
    <property type="entry name" value="PKS_DH"/>
    <property type="match status" value="1"/>
</dbReference>
<dbReference type="InterPro" id="IPR049900">
    <property type="entry name" value="PKS_mFAS_DH"/>
</dbReference>
<evidence type="ECO:0000259" key="9">
    <source>
        <dbReference type="PROSITE" id="PS50075"/>
    </source>
</evidence>
<evidence type="ECO:0000256" key="4">
    <source>
        <dbReference type="ARBA" id="ARBA00022857"/>
    </source>
</evidence>
<dbReference type="SUPFAM" id="SSF53901">
    <property type="entry name" value="Thiolase-like"/>
    <property type="match status" value="1"/>
</dbReference>
<dbReference type="Pfam" id="PF08659">
    <property type="entry name" value="KR"/>
    <property type="match status" value="1"/>
</dbReference>
<dbReference type="PROSITE" id="PS52004">
    <property type="entry name" value="KS3_2"/>
    <property type="match status" value="1"/>
</dbReference>
<dbReference type="PANTHER" id="PTHR43775">
    <property type="entry name" value="FATTY ACID SYNTHASE"/>
    <property type="match status" value="1"/>
</dbReference>
<dbReference type="Pfam" id="PF21394">
    <property type="entry name" value="Beta-ketacyl_N"/>
    <property type="match status" value="1"/>
</dbReference>
<dbReference type="Pfam" id="PF00109">
    <property type="entry name" value="ketoacyl-synt"/>
    <property type="match status" value="1"/>
</dbReference>
<feature type="domain" description="Carrier" evidence="9">
    <location>
        <begin position="2485"/>
        <end position="2562"/>
    </location>
</feature>
<keyword evidence="2" id="KW-0597">Phosphoprotein</keyword>
<dbReference type="InterPro" id="IPR020806">
    <property type="entry name" value="PKS_PP-bd"/>
</dbReference>
<dbReference type="Pfam" id="PF08240">
    <property type="entry name" value="ADH_N"/>
    <property type="match status" value="1"/>
</dbReference>
<dbReference type="Pfam" id="PF00107">
    <property type="entry name" value="ADH_zinc_N"/>
    <property type="match status" value="1"/>
</dbReference>
<reference evidence="12" key="1">
    <citation type="submission" date="2004-02" db="EMBL/GenBank/DDBJ databases">
        <authorList>
            <consortium name="DOE Joint Genome Institute"/>
        </authorList>
    </citation>
    <scope>NUCLEOTIDE SEQUENCE [LARGE SCALE GENOMIC DNA]</scope>
    <source>
        <strain evidence="12">WH 8501</strain>
    </source>
</reference>
<dbReference type="Gene3D" id="3.40.50.150">
    <property type="entry name" value="Vaccinia Virus protein VP39"/>
    <property type="match status" value="1"/>
</dbReference>
<dbReference type="InterPro" id="IPR050091">
    <property type="entry name" value="PKS_NRPS_Biosynth_Enz"/>
</dbReference>
<evidence type="ECO:0000256" key="6">
    <source>
        <dbReference type="ARBA" id="ARBA00023315"/>
    </source>
</evidence>
<evidence type="ECO:0000256" key="1">
    <source>
        <dbReference type="ARBA" id="ARBA00022450"/>
    </source>
</evidence>
<feature type="region of interest" description="C-terminal hotdog fold" evidence="7">
    <location>
        <begin position="1062"/>
        <end position="1204"/>
    </location>
</feature>
<dbReference type="Pfam" id="PF14765">
    <property type="entry name" value="PS-DH"/>
    <property type="match status" value="1"/>
</dbReference>
<comment type="caution">
    <text evidence="12">The sequence shown here is derived from an EMBL/GenBank/DDBJ whole genome shotgun (WGS) entry which is preliminary data.</text>
</comment>